<dbReference type="PANTHER" id="PTHR31435">
    <property type="entry name" value="PROTEIN NATD1"/>
    <property type="match status" value="1"/>
</dbReference>
<dbReference type="CDD" id="cd04301">
    <property type="entry name" value="NAT_SF"/>
    <property type="match status" value="1"/>
</dbReference>
<name>A0A3P5XGK8_9RHOB</name>
<gene>
    <name evidence="2" type="ORF">XINFAN_02403</name>
</gene>
<dbReference type="AlphaFoldDB" id="A0A3P5XGK8"/>
<dbReference type="Pfam" id="PF14542">
    <property type="entry name" value="Acetyltransf_CG"/>
    <property type="match status" value="1"/>
</dbReference>
<keyword evidence="3" id="KW-1185">Reference proteome</keyword>
<dbReference type="Gene3D" id="3.40.630.30">
    <property type="match status" value="1"/>
</dbReference>
<dbReference type="EMBL" id="UXAW01000072">
    <property type="protein sequence ID" value="VDC30034.1"/>
    <property type="molecule type" value="Genomic_DNA"/>
</dbReference>
<accession>A0A3P5XGK8</accession>
<dbReference type="SUPFAM" id="SSF55729">
    <property type="entry name" value="Acyl-CoA N-acyltransferases (Nat)"/>
    <property type="match status" value="1"/>
</dbReference>
<proteinExistence type="predicted"/>
<dbReference type="PROSITE" id="PS51729">
    <property type="entry name" value="GNAT_YJDJ"/>
    <property type="match status" value="1"/>
</dbReference>
<evidence type="ECO:0000259" key="1">
    <source>
        <dbReference type="PROSITE" id="PS51729"/>
    </source>
</evidence>
<dbReference type="Proteomes" id="UP000277498">
    <property type="component" value="Unassembled WGS sequence"/>
</dbReference>
<sequence>MTGLPEIEKETAATRGRFVLRRDGEEAELTFSITSPVLIIADHTGVPDSFRGTGAGRALVEALVADARARGYRVVPLCPFVRAQSLRHPEWADVFQS</sequence>
<dbReference type="RefSeq" id="WP_124087149.1">
    <property type="nucleotide sequence ID" value="NZ_UXAW01000072.1"/>
</dbReference>
<protein>
    <recommendedName>
        <fullName evidence="1">N-acetyltransferase domain-containing protein</fullName>
    </recommendedName>
</protein>
<dbReference type="InterPro" id="IPR016181">
    <property type="entry name" value="Acyl_CoA_acyltransferase"/>
</dbReference>
<evidence type="ECO:0000313" key="3">
    <source>
        <dbReference type="Proteomes" id="UP000277498"/>
    </source>
</evidence>
<dbReference type="InterPro" id="IPR031165">
    <property type="entry name" value="GNAT_YJDJ"/>
</dbReference>
<organism evidence="2 3">
    <name type="scientific">Pseudogemmobacter humi</name>
    <dbReference type="NCBI Taxonomy" id="2483812"/>
    <lineage>
        <taxon>Bacteria</taxon>
        <taxon>Pseudomonadati</taxon>
        <taxon>Pseudomonadota</taxon>
        <taxon>Alphaproteobacteria</taxon>
        <taxon>Rhodobacterales</taxon>
        <taxon>Paracoccaceae</taxon>
        <taxon>Pseudogemmobacter</taxon>
    </lineage>
</organism>
<dbReference type="OrthoDB" id="9800945at2"/>
<feature type="domain" description="N-acetyltransferase" evidence="1">
    <location>
        <begin position="10"/>
        <end position="96"/>
    </location>
</feature>
<reference evidence="2 3" key="1">
    <citation type="submission" date="2018-11" db="EMBL/GenBank/DDBJ databases">
        <authorList>
            <person name="Criscuolo A."/>
        </authorList>
    </citation>
    <scope>NUCLEOTIDE SEQUENCE [LARGE SCALE GENOMIC DNA]</scope>
    <source>
        <strain evidence="2">ACIP111625</strain>
    </source>
</reference>
<evidence type="ECO:0000313" key="2">
    <source>
        <dbReference type="EMBL" id="VDC30034.1"/>
    </source>
</evidence>
<dbReference type="PANTHER" id="PTHR31435:SF10">
    <property type="entry name" value="BSR4717 PROTEIN"/>
    <property type="match status" value="1"/>
</dbReference>
<dbReference type="InterPro" id="IPR045057">
    <property type="entry name" value="Gcn5-rel_NAT"/>
</dbReference>